<evidence type="ECO:0000313" key="1">
    <source>
        <dbReference type="EMBL" id="EFA83383.1"/>
    </source>
</evidence>
<protein>
    <submittedName>
        <fullName evidence="1">Uncharacterized protein</fullName>
    </submittedName>
</protein>
<accession>D3B685</accession>
<sequence>MLIQFNLDINFNITFKSALEYSMPRQVPYDDVPIGDSRDIIEKEYFKFFAKNLKDDFFILDLEYIKNLCYRNEDILGNNYLNSESDSSDTWMSSSSNPSCMVYKEFKMIPKIDPFYKRDYATLRGFECSHYIDPLVPLMETFLFEPYTTVFESDPNWLNMYVQLETVEIKTGISQGHQDTTVLYNQWVHVTLDESNNTYRLILGQQSATDSTDSKDKPKD</sequence>
<proteinExistence type="predicted"/>
<keyword evidence="2" id="KW-1185">Reference proteome</keyword>
<name>D3B685_HETP5</name>
<gene>
    <name evidence="1" type="ORF">PPL_04176</name>
</gene>
<comment type="caution">
    <text evidence="1">The sequence shown here is derived from an EMBL/GenBank/DDBJ whole genome shotgun (WGS) entry which is preliminary data.</text>
</comment>
<dbReference type="AlphaFoldDB" id="D3B685"/>
<dbReference type="InParanoid" id="D3B685"/>
<dbReference type="EMBL" id="ADBJ01000017">
    <property type="protein sequence ID" value="EFA83383.1"/>
    <property type="molecule type" value="Genomic_DNA"/>
</dbReference>
<dbReference type="Proteomes" id="UP000001396">
    <property type="component" value="Unassembled WGS sequence"/>
</dbReference>
<evidence type="ECO:0000313" key="2">
    <source>
        <dbReference type="Proteomes" id="UP000001396"/>
    </source>
</evidence>
<organism evidence="1 2">
    <name type="scientific">Heterostelium pallidum (strain ATCC 26659 / Pp 5 / PN500)</name>
    <name type="common">Cellular slime mold</name>
    <name type="synonym">Polysphondylium pallidum</name>
    <dbReference type="NCBI Taxonomy" id="670386"/>
    <lineage>
        <taxon>Eukaryota</taxon>
        <taxon>Amoebozoa</taxon>
        <taxon>Evosea</taxon>
        <taxon>Eumycetozoa</taxon>
        <taxon>Dictyostelia</taxon>
        <taxon>Acytosteliales</taxon>
        <taxon>Acytosteliaceae</taxon>
        <taxon>Heterostelium</taxon>
    </lineage>
</organism>
<dbReference type="GeneID" id="31359663"/>
<dbReference type="RefSeq" id="XP_020435500.1">
    <property type="nucleotide sequence ID" value="XM_020575086.1"/>
</dbReference>
<reference evidence="1 2" key="1">
    <citation type="journal article" date="2011" name="Genome Res.">
        <title>Phylogeny-wide analysis of social amoeba genomes highlights ancient origins for complex intercellular communication.</title>
        <authorList>
            <person name="Heidel A.J."/>
            <person name="Lawal H.M."/>
            <person name="Felder M."/>
            <person name="Schilde C."/>
            <person name="Helps N.R."/>
            <person name="Tunggal B."/>
            <person name="Rivero F."/>
            <person name="John U."/>
            <person name="Schleicher M."/>
            <person name="Eichinger L."/>
            <person name="Platzer M."/>
            <person name="Noegel A.A."/>
            <person name="Schaap P."/>
            <person name="Gloeckner G."/>
        </authorList>
    </citation>
    <scope>NUCLEOTIDE SEQUENCE [LARGE SCALE GENOMIC DNA]</scope>
    <source>
        <strain evidence="2">ATCC 26659 / Pp 5 / PN500</strain>
    </source>
</reference>